<sequence>MWQKHGKSRPSSNILRFQYSTCVLDALKTKFHVRPDLVAEGPAHFENGPESGERDPLNFEMFPKGLINGALSSRWIGNFEFHYSKNMVIKRFLESVPTGVPSRDLVGIVGFERGDEALEMVNLGLRVIAFEAQEFWVQGWHKKVANSGEPLRQKLKDKVNLIHALVQEIGNQSLYSRRGLSKASNIIIPAFNNEKFANQTQIVHYDVVKEPLAMLSIDVDGFEADVVRWAVPILQNPQLAPWLIIIEVAYSNVIKDDMPEPFKSNLEVFQTLEQAGYVLFGTCWWGTNSSTNYHHAHYCEVASVTLQEWESHALFNLRHDVLVWEISNIIAIRRGLLRSAALKTFLEDYASLVYANRAHNVRIDEIVERNKEVGKTLSWPVECTFEKPRFPNDPKYVAPKHPNLVPINLVRCP</sequence>
<accession>A0AAE0GT03</accession>
<dbReference type="InterPro" id="IPR029063">
    <property type="entry name" value="SAM-dependent_MTases_sf"/>
</dbReference>
<reference evidence="1 2" key="1">
    <citation type="journal article" date="2015" name="Genome Biol. Evol.">
        <title>Comparative Genomics of a Bacterivorous Green Alga Reveals Evolutionary Causalities and Consequences of Phago-Mixotrophic Mode of Nutrition.</title>
        <authorList>
            <person name="Burns J.A."/>
            <person name="Paasch A."/>
            <person name="Narechania A."/>
            <person name="Kim E."/>
        </authorList>
    </citation>
    <scope>NUCLEOTIDE SEQUENCE [LARGE SCALE GENOMIC DNA]</scope>
    <source>
        <strain evidence="1 2">PLY_AMNH</strain>
    </source>
</reference>
<evidence type="ECO:0000313" key="1">
    <source>
        <dbReference type="EMBL" id="KAK3283814.1"/>
    </source>
</evidence>
<evidence type="ECO:0008006" key="3">
    <source>
        <dbReference type="Google" id="ProtNLM"/>
    </source>
</evidence>
<evidence type="ECO:0000313" key="2">
    <source>
        <dbReference type="Proteomes" id="UP001190700"/>
    </source>
</evidence>
<dbReference type="SUPFAM" id="SSF53335">
    <property type="entry name" value="S-adenosyl-L-methionine-dependent methyltransferases"/>
    <property type="match status" value="1"/>
</dbReference>
<keyword evidence="2" id="KW-1185">Reference proteome</keyword>
<dbReference type="Proteomes" id="UP001190700">
    <property type="component" value="Unassembled WGS sequence"/>
</dbReference>
<dbReference type="AlphaFoldDB" id="A0AAE0GT03"/>
<proteinExistence type="predicted"/>
<dbReference type="Gene3D" id="3.40.50.150">
    <property type="entry name" value="Vaccinia Virus protein VP39"/>
    <property type="match status" value="1"/>
</dbReference>
<comment type="caution">
    <text evidence="1">The sequence shown here is derived from an EMBL/GenBank/DDBJ whole genome shotgun (WGS) entry which is preliminary data.</text>
</comment>
<organism evidence="1 2">
    <name type="scientific">Cymbomonas tetramitiformis</name>
    <dbReference type="NCBI Taxonomy" id="36881"/>
    <lineage>
        <taxon>Eukaryota</taxon>
        <taxon>Viridiplantae</taxon>
        <taxon>Chlorophyta</taxon>
        <taxon>Pyramimonadophyceae</taxon>
        <taxon>Pyramimonadales</taxon>
        <taxon>Pyramimonadaceae</taxon>
        <taxon>Cymbomonas</taxon>
    </lineage>
</organism>
<gene>
    <name evidence="1" type="ORF">CYMTET_8509</name>
</gene>
<dbReference type="EMBL" id="LGRX02002646">
    <property type="protein sequence ID" value="KAK3283814.1"/>
    <property type="molecule type" value="Genomic_DNA"/>
</dbReference>
<name>A0AAE0GT03_9CHLO</name>
<protein>
    <recommendedName>
        <fullName evidence="3">Methyltransferase FkbM domain-containing protein</fullName>
    </recommendedName>
</protein>